<dbReference type="GO" id="GO:0003678">
    <property type="term" value="F:DNA helicase activity"/>
    <property type="evidence" value="ECO:0007669"/>
    <property type="project" value="UniProtKB-UniRule"/>
</dbReference>
<dbReference type="GO" id="GO:0005524">
    <property type="term" value="F:ATP binding"/>
    <property type="evidence" value="ECO:0007669"/>
    <property type="project" value="UniProtKB-UniRule"/>
</dbReference>
<dbReference type="InterPro" id="IPR011335">
    <property type="entry name" value="Restrct_endonuc-II-like"/>
</dbReference>
<evidence type="ECO:0000259" key="11">
    <source>
        <dbReference type="Pfam" id="PF17946"/>
    </source>
</evidence>
<evidence type="ECO:0000256" key="2">
    <source>
        <dbReference type="ARBA" id="ARBA00022741"/>
    </source>
</evidence>
<proteinExistence type="inferred from homology"/>
<keyword evidence="7 10" id="KW-0067">ATP-binding</keyword>
<comment type="miscellaneous">
    <text evidence="10">In the RecBCD complex, RecB has a slow 3'-5' helicase, an exonuclease activity and loads RecA onto ssDNA, RecD has a fast 5'-3' helicase activity, while RecC stimulates the ATPase and processivity of the RecB helicase and contributes to recognition of the Chi site.</text>
</comment>
<keyword evidence="1 10" id="KW-0540">Nuclease</keyword>
<organism evidence="12 13">
    <name type="scientific">Candidatus Pantoea edessiphila</name>
    <dbReference type="NCBI Taxonomy" id="2044610"/>
    <lineage>
        <taxon>Bacteria</taxon>
        <taxon>Pseudomonadati</taxon>
        <taxon>Pseudomonadota</taxon>
        <taxon>Gammaproteobacteria</taxon>
        <taxon>Enterobacterales</taxon>
        <taxon>Erwiniaceae</taxon>
        <taxon>Pantoea</taxon>
    </lineage>
</organism>
<dbReference type="EMBL" id="PDKR01000004">
    <property type="protein sequence ID" value="PPI88452.1"/>
    <property type="molecule type" value="Genomic_DNA"/>
</dbReference>
<keyword evidence="8 10" id="KW-0238">DNA-binding</keyword>
<dbReference type="PIRSF" id="PIRSF000980">
    <property type="entry name" value="RecC"/>
    <property type="match status" value="1"/>
</dbReference>
<reference evidence="12 13" key="1">
    <citation type="journal article" date="2018" name="Genome Biol. Evol.">
        <title>Cladogenesis and Genomic Streamlining in Extracellular Endosymbionts of Tropical Stink Bugs.</title>
        <authorList>
            <person name="Otero-Bravo A."/>
            <person name="Goffredi S."/>
            <person name="Sabree Z.L."/>
        </authorList>
    </citation>
    <scope>NUCLEOTIDE SEQUENCE [LARGE SCALE GENOMIC DNA]</scope>
    <source>
        <strain evidence="12 13">SoEO</strain>
    </source>
</reference>
<dbReference type="GO" id="GO:0008854">
    <property type="term" value="F:exodeoxyribonuclease V activity"/>
    <property type="evidence" value="ECO:0007669"/>
    <property type="project" value="InterPro"/>
</dbReference>
<name>A0A2P5T1M3_9GAMM</name>
<gene>
    <name evidence="10 12" type="primary">recC</name>
    <name evidence="12" type="ORF">CRV09_02790</name>
</gene>
<keyword evidence="6 10" id="KW-0269">Exonuclease</keyword>
<evidence type="ECO:0000256" key="7">
    <source>
        <dbReference type="ARBA" id="ARBA00022840"/>
    </source>
</evidence>
<sequence length="1123" mass="132625">MFYVYHSNQLDVLRTLLNETIKSNPIKNPFKSEVMLIQNLYMARWLRKEIALNFDIAANIKFIIFTEFIWSIISTVIPDIPVKKFFNKNDVIWMIICRMPFLLKKNEFSFITDYLDGCKNETNLFQFSLRISSIFEKYLIYRPNWLNIWECSKFVSKLGDEQLWQSAIWRDLISNYTKKSKRSLYQSDNFYSLCIKKIKNTKNTLQFLPQRLFIFDVSAFSPYHMQILNTISDFIDIHCFFKNPCCNYWGDIQNYKFLSKKSKNKQYFINKKDQNYFDDISEYLKETYEQHINNPLLVSWGKIGCDSLCFLTQLEPNNHIDAFVNIKKNNLLNYIQDDILNLKNNSIIGLNYNELRCNNKKQCIDTSDQSISINVCHNIAREIEALQDYLLKLINYDSSLKIDDIIVMASDIDVYIPFIKAIFSNTSVDRYLPFTILDRRAINEHPIIIVFLRLLSLDNNYVFEDIMAMLDIKSLSHHFSIDENQLILLQNLINNVNTYEKLNELKRISMHKYDKNYHILLNEIKVNLLKYINKNKNYSQKFLPHNITTKKLLEILLSNLTNLIFQLNKLNITLSKCYFLKDWLFIGKQLINNFFSITYESESILLLLENNWERLIQSGIKIISKKISIKLLREILYTNLSNQLLGKDFLKGKINFCNLMPTRSLPFKVICLLGMNNDKYPRRSNTIEFNLMYKQPNKGDFNNIEEDRYLFLETIISAKNTLYISYIGWSMQDSTELYPSNLITELLEYIEQNFYLKGDENIEIDKNNKNIQKHLMIYHTRAPFAPNNFKYNSKTQSFAYEWLPSARGTGIPQSSFIKAIDVPKIRILNIKELLYFWRHPIRAWFNKRLGVHFYIKEHVLSKNKSYLCNNLKYYEIKSQLLNALVENNINAIQQLYIHNKTVGNLPPGVFSELFWQSQQETMQQIVSKISCSDIKKSRNLEINLKINNLTLIGSLNQIQEYGLLRGYPDVLTIRDGLTFWLEHVVYCAMGGSGISQIFGLDKSYWYFDNISQTKAIEFLNRYIAGYHYGMSQPIPLLNKSANAWLKYCYDKKENQLITDKNVQAKAYNRLLTAWNGKYKISNGENIDPYMKRLYRTLGDIEIEQIIESTKSWYLPVLQAQKDI</sequence>
<dbReference type="Pfam" id="PF04257">
    <property type="entry name" value="Exonuc_V_gamma"/>
    <property type="match status" value="1"/>
</dbReference>
<dbReference type="PANTHER" id="PTHR30591:SF1">
    <property type="entry name" value="RECBCD ENZYME SUBUNIT RECC"/>
    <property type="match status" value="1"/>
</dbReference>
<dbReference type="GO" id="GO:0009338">
    <property type="term" value="C:exodeoxyribonuclease V complex"/>
    <property type="evidence" value="ECO:0007669"/>
    <property type="project" value="InterPro"/>
</dbReference>
<evidence type="ECO:0000256" key="9">
    <source>
        <dbReference type="ARBA" id="ARBA00023204"/>
    </source>
</evidence>
<keyword evidence="9 10" id="KW-0234">DNA repair</keyword>
<dbReference type="InterPro" id="IPR027417">
    <property type="entry name" value="P-loop_NTPase"/>
</dbReference>
<evidence type="ECO:0000313" key="13">
    <source>
        <dbReference type="Proteomes" id="UP000295937"/>
    </source>
</evidence>
<dbReference type="SUPFAM" id="SSF52540">
    <property type="entry name" value="P-loop containing nucleoside triphosphate hydrolases"/>
    <property type="match status" value="2"/>
</dbReference>
<dbReference type="Proteomes" id="UP000295937">
    <property type="component" value="Unassembled WGS sequence"/>
</dbReference>
<evidence type="ECO:0000256" key="1">
    <source>
        <dbReference type="ARBA" id="ARBA00022722"/>
    </source>
</evidence>
<keyword evidence="5 10" id="KW-0347">Helicase</keyword>
<dbReference type="AlphaFoldDB" id="A0A2P5T1M3"/>
<comment type="subunit">
    <text evidence="10">Heterotrimer of RecB, RecC and RecD. All subunits contribute to DNA-binding.</text>
</comment>
<dbReference type="InterPro" id="IPR013986">
    <property type="entry name" value="DExx_box_DNA_helicase_dom_sf"/>
</dbReference>
<evidence type="ECO:0000256" key="4">
    <source>
        <dbReference type="ARBA" id="ARBA00022801"/>
    </source>
</evidence>
<dbReference type="Gene3D" id="1.10.10.160">
    <property type="match status" value="1"/>
</dbReference>
<comment type="function">
    <text evidence="10">A helicase/nuclease that prepares dsDNA breaks (DSB) for recombinational DNA repair. Binds to DSBs and unwinds DNA via a highly rapid and processive ATP-dependent bidirectional helicase activity. Unwinds dsDNA until it encounters a Chi (crossover hotspot instigator) sequence from the 3' direction. Cuts ssDNA a few nucleotides 3' to the Chi site. The properties and activities of the enzyme are changed at Chi. The Chi-altered holoenzyme produces a long 3'-ssDNA overhang and facilitates RecA-binding to the ssDNA for homologous DNA recombination and repair. Holoenzyme degrades any linearized DNA that is unable to undergo homologous recombination. In the holoenzyme this subunit recognizes the wild-type Chi sequence, and when added to isolated RecB increases its ATP-dependent helicase processivity.</text>
</comment>
<accession>A0A2P5T1M3</accession>
<keyword evidence="2 10" id="KW-0547">Nucleotide-binding</keyword>
<comment type="similarity">
    <text evidence="10">Belongs to the RecC family.</text>
</comment>
<feature type="domain" description="RecC C-terminal" evidence="11">
    <location>
        <begin position="828"/>
        <end position="1047"/>
    </location>
</feature>
<dbReference type="CDD" id="cd22353">
    <property type="entry name" value="RecC_C-like"/>
    <property type="match status" value="1"/>
</dbReference>
<dbReference type="RefSeq" id="WP_136132643.1">
    <property type="nucleotide sequence ID" value="NZ_PDKR01000004.1"/>
</dbReference>
<dbReference type="PANTHER" id="PTHR30591">
    <property type="entry name" value="RECBCD ENZYME SUBUNIT RECC"/>
    <property type="match status" value="1"/>
</dbReference>
<dbReference type="InterPro" id="IPR041500">
    <property type="entry name" value="RecC_C"/>
</dbReference>
<evidence type="ECO:0000256" key="5">
    <source>
        <dbReference type="ARBA" id="ARBA00022806"/>
    </source>
</evidence>
<comment type="caution">
    <text evidence="12">The sequence shown here is derived from an EMBL/GenBank/DDBJ whole genome shotgun (WGS) entry which is preliminary data.</text>
</comment>
<dbReference type="NCBIfam" id="TIGR01450">
    <property type="entry name" value="recC"/>
    <property type="match status" value="1"/>
</dbReference>
<evidence type="ECO:0000256" key="3">
    <source>
        <dbReference type="ARBA" id="ARBA00022763"/>
    </source>
</evidence>
<evidence type="ECO:0000256" key="8">
    <source>
        <dbReference type="ARBA" id="ARBA00023125"/>
    </source>
</evidence>
<dbReference type="SUPFAM" id="SSF52980">
    <property type="entry name" value="Restriction endonuclease-like"/>
    <property type="match status" value="1"/>
</dbReference>
<protein>
    <recommendedName>
        <fullName evidence="10">RecBCD enzyme subunit RecC</fullName>
    </recommendedName>
    <alternativeName>
        <fullName evidence="10">Exonuclease V subunit RecC</fullName>
        <shortName evidence="10">ExoV subunit RecC</shortName>
    </alternativeName>
    <alternativeName>
        <fullName evidence="10">Helicase/nuclease RecBCD subunit RecC</fullName>
    </alternativeName>
</protein>
<dbReference type="Gene3D" id="3.40.50.10930">
    <property type="match status" value="1"/>
</dbReference>
<evidence type="ECO:0000313" key="12">
    <source>
        <dbReference type="EMBL" id="PPI88452.1"/>
    </source>
</evidence>
<dbReference type="GO" id="GO:0003677">
    <property type="term" value="F:DNA binding"/>
    <property type="evidence" value="ECO:0007669"/>
    <property type="project" value="UniProtKB-UniRule"/>
</dbReference>
<dbReference type="OrthoDB" id="9762834at2"/>
<evidence type="ECO:0000256" key="6">
    <source>
        <dbReference type="ARBA" id="ARBA00022839"/>
    </source>
</evidence>
<dbReference type="InterPro" id="IPR006697">
    <property type="entry name" value="RecC"/>
</dbReference>
<keyword evidence="4 10" id="KW-0378">Hydrolase</keyword>
<dbReference type="Pfam" id="PF17946">
    <property type="entry name" value="RecC_C"/>
    <property type="match status" value="1"/>
</dbReference>
<keyword evidence="3 10" id="KW-0227">DNA damage</keyword>
<dbReference type="GO" id="GO:0000724">
    <property type="term" value="P:double-strand break repair via homologous recombination"/>
    <property type="evidence" value="ECO:0007669"/>
    <property type="project" value="UniProtKB-UniRule"/>
</dbReference>
<dbReference type="Gene3D" id="3.40.50.300">
    <property type="entry name" value="P-loop containing nucleotide triphosphate hydrolases"/>
    <property type="match status" value="2"/>
</dbReference>
<evidence type="ECO:0000256" key="10">
    <source>
        <dbReference type="HAMAP-Rule" id="MF_01486"/>
    </source>
</evidence>
<dbReference type="HAMAP" id="MF_01486">
    <property type="entry name" value="RecC"/>
    <property type="match status" value="1"/>
</dbReference>
<dbReference type="Gene3D" id="1.10.10.990">
    <property type="match status" value="1"/>
</dbReference>